<dbReference type="RefSeq" id="WP_071368252.1">
    <property type="nucleotide sequence ID" value="NZ_MLYP01000058.1"/>
</dbReference>
<dbReference type="OrthoDB" id="8444614at2"/>
<gene>
    <name evidence="2" type="ORF">BIV24_22770</name>
</gene>
<name>A0A1S2P3K0_9ACTN</name>
<protein>
    <submittedName>
        <fullName evidence="2">Uncharacterized protein</fullName>
    </submittedName>
</protein>
<feature type="region of interest" description="Disordered" evidence="1">
    <location>
        <begin position="1"/>
        <end position="34"/>
    </location>
</feature>
<evidence type="ECO:0000313" key="2">
    <source>
        <dbReference type="EMBL" id="OIJ88389.1"/>
    </source>
</evidence>
<evidence type="ECO:0000256" key="1">
    <source>
        <dbReference type="SAM" id="MobiDB-lite"/>
    </source>
</evidence>
<dbReference type="EMBL" id="MLYP01000058">
    <property type="protein sequence ID" value="OIJ88389.1"/>
    <property type="molecule type" value="Genomic_DNA"/>
</dbReference>
<keyword evidence="3" id="KW-1185">Reference proteome</keyword>
<evidence type="ECO:0000313" key="3">
    <source>
        <dbReference type="Proteomes" id="UP000179935"/>
    </source>
</evidence>
<feature type="region of interest" description="Disordered" evidence="1">
    <location>
        <begin position="134"/>
        <end position="158"/>
    </location>
</feature>
<dbReference type="Proteomes" id="UP000179935">
    <property type="component" value="Unassembled WGS sequence"/>
</dbReference>
<sequence length="234" mass="24408">MGVRARRTQPRQPRDPDALITRRTPPQQPYPSGTVTIGVREGAEVLLDELSTPGGCSWTGPGPEGAARALLAGILTAAERQRPAPPHVTAIVPKDVADTLLPSLPAQFTALTQSPDLTHAIQATEQHLIAHARTQDEQNTASPATGPAHTDADPEAGPGTLLLLAVPDAAHTGQLQALATRSRPGTLIVLTLSTTPPGATRWHIAADGTTTGSTPGQDPSPLRLFHLTPEQDAT</sequence>
<reference evidence="2 3" key="1">
    <citation type="submission" date="2016-10" db="EMBL/GenBank/DDBJ databases">
        <title>Genome sequence of Streptomyces sp. MUSC 93.</title>
        <authorList>
            <person name="Lee L.-H."/>
            <person name="Ser H.-L."/>
            <person name="Law J.W.-F."/>
        </authorList>
    </citation>
    <scope>NUCLEOTIDE SEQUENCE [LARGE SCALE GENOMIC DNA]</scope>
    <source>
        <strain evidence="2 3">MUSC 93</strain>
    </source>
</reference>
<accession>A0A1S2P3K0</accession>
<dbReference type="AlphaFoldDB" id="A0A1S2P3K0"/>
<feature type="region of interest" description="Disordered" evidence="1">
    <location>
        <begin position="207"/>
        <end position="234"/>
    </location>
</feature>
<organism evidence="2 3">
    <name type="scientific">Streptomyces colonosanans</name>
    <dbReference type="NCBI Taxonomy" id="1428652"/>
    <lineage>
        <taxon>Bacteria</taxon>
        <taxon>Bacillati</taxon>
        <taxon>Actinomycetota</taxon>
        <taxon>Actinomycetes</taxon>
        <taxon>Kitasatosporales</taxon>
        <taxon>Streptomycetaceae</taxon>
        <taxon>Streptomyces</taxon>
    </lineage>
</organism>
<proteinExistence type="predicted"/>
<feature type="compositionally biased region" description="Polar residues" evidence="1">
    <location>
        <begin position="208"/>
        <end position="217"/>
    </location>
</feature>
<comment type="caution">
    <text evidence="2">The sequence shown here is derived from an EMBL/GenBank/DDBJ whole genome shotgun (WGS) entry which is preliminary data.</text>
</comment>